<dbReference type="SMART" id="SM00852">
    <property type="entry name" value="MoCF_biosynth"/>
    <property type="match status" value="1"/>
</dbReference>
<dbReference type="CDD" id="cd00887">
    <property type="entry name" value="MoeA"/>
    <property type="match status" value="1"/>
</dbReference>
<dbReference type="PANTHER" id="PTHR10192:SF5">
    <property type="entry name" value="GEPHYRIN"/>
    <property type="match status" value="1"/>
</dbReference>
<evidence type="ECO:0000313" key="5">
    <source>
        <dbReference type="Proteomes" id="UP000001037"/>
    </source>
</evidence>
<dbReference type="NCBIfam" id="NF045515">
    <property type="entry name" value="Glp_gephyrin"/>
    <property type="match status" value="1"/>
</dbReference>
<accession>G0EHI8</accession>
<dbReference type="InterPro" id="IPR038987">
    <property type="entry name" value="MoeA-like"/>
</dbReference>
<sequence>MRDRRKLFPRLRAPEEVLEEVKARLPRGIREIIVDLYEAVWHIAAEDVAARVSYPPEPRATADGYAVRHTCVAGAHEAAPVRLPVVERVRVGEVPSKRIEGCEAVEVDTGAPIPSGADAVVPVEYTREVAGVVEIYKSVGFGENVAWPGSDIVEGEVVVRRGQLLYPQLVGALAATGVDSIRVYDKPRVCIAATGVELVKPGEQLPPGHVYEVNTYVIRGFLEKDGFPSKVLGILPDDEEQVARALHNCLRDHDVMLFTGGTSAGPYDVVYRVLEAEGELVAHGLKLKPGKPTAVAIVRDKLVIGLPGNPVSALNVFRVLVRPLLWHLAGGEPPSPEGVLRAKLLVSAPGARGRRLYQPVVLLESSGVPYAIPIEFESYMIVTYSRSDGYIIVPEDVHEVMPEDAEVEVHLHTGTWRATMYCAGEETGDEHRLGCKWLGGGTALAAKILEKHATKAVLTMSPLHPAFSEPRAGRVERVTRDVAIVGSPKPNVIAMPPPSTSLRQILVEHIESFKHAIPARSSRMAALLVAKGYADAGVTLLKHAEEFHLRVIDVVKEELIRVYLEPQAMR</sequence>
<dbReference type="PROSITE" id="PS01079">
    <property type="entry name" value="MOCF_BIOSYNTHESIS_2"/>
    <property type="match status" value="1"/>
</dbReference>
<dbReference type="Gene3D" id="3.40.980.10">
    <property type="entry name" value="MoaB/Mog-like domain"/>
    <property type="match status" value="1"/>
</dbReference>
<dbReference type="EMBL" id="CP002838">
    <property type="protein sequence ID" value="AEM39341.1"/>
    <property type="molecule type" value="Genomic_DNA"/>
</dbReference>
<reference evidence="4 5" key="1">
    <citation type="journal article" date="2011" name="Stand. Genomic Sci.">
        <title>Complete genome sequence of the hyperthermophilic chemolithoautotroph Pyrolobus fumarii type strain (1A).</title>
        <authorList>
            <person name="Anderson I."/>
            <person name="Goker M."/>
            <person name="Nolan M."/>
            <person name="Lucas S."/>
            <person name="Hammon N."/>
            <person name="Deshpande S."/>
            <person name="Cheng J.F."/>
            <person name="Tapia R."/>
            <person name="Han C."/>
            <person name="Goodwin L."/>
            <person name="Pitluck S."/>
            <person name="Huntemann M."/>
            <person name="Liolios K."/>
            <person name="Ivanova N."/>
            <person name="Pagani I."/>
            <person name="Mavromatis K."/>
            <person name="Ovchinikova G."/>
            <person name="Pati A."/>
            <person name="Chen A."/>
            <person name="Palaniappan K."/>
            <person name="Land M."/>
            <person name="Hauser L."/>
            <person name="Brambilla E.M."/>
            <person name="Huber H."/>
            <person name="Yasawong M."/>
            <person name="Rohde M."/>
            <person name="Spring S."/>
            <person name="Abt B."/>
            <person name="Sikorski J."/>
            <person name="Wirth R."/>
            <person name="Detter J.C."/>
            <person name="Woyke T."/>
            <person name="Bristow J."/>
            <person name="Eisen J.A."/>
            <person name="Markowitz V."/>
            <person name="Hugenholtz P."/>
            <person name="Kyrpides N.C."/>
            <person name="Klenk H.P."/>
            <person name="Lapidus A."/>
        </authorList>
    </citation>
    <scope>NUCLEOTIDE SEQUENCE [LARGE SCALE GENOMIC DNA]</scope>
    <source>
        <strain evidence="5">DSM 11204 / 1A</strain>
    </source>
</reference>
<dbReference type="Pfam" id="PF00994">
    <property type="entry name" value="MoCF_biosynth"/>
    <property type="match status" value="1"/>
</dbReference>
<dbReference type="eggNOG" id="arCOG00217">
    <property type="taxonomic scope" value="Archaea"/>
</dbReference>
<dbReference type="FunCoup" id="G0EHI8">
    <property type="interactions" value="67"/>
</dbReference>
<dbReference type="PANTHER" id="PTHR10192">
    <property type="entry name" value="MOLYBDOPTERIN BIOSYNTHESIS PROTEIN"/>
    <property type="match status" value="1"/>
</dbReference>
<keyword evidence="5" id="KW-1185">Reference proteome</keyword>
<dbReference type="GO" id="GO:0005737">
    <property type="term" value="C:cytoplasm"/>
    <property type="evidence" value="ECO:0007669"/>
    <property type="project" value="TreeGrafter"/>
</dbReference>
<dbReference type="RefSeq" id="WP_014027018.1">
    <property type="nucleotide sequence ID" value="NC_015931.1"/>
</dbReference>
<dbReference type="Gene3D" id="2.170.190.11">
    <property type="entry name" value="Molybdopterin biosynthesis moea protein, domain 3"/>
    <property type="match status" value="1"/>
</dbReference>
<feature type="domain" description="MoaB/Mog" evidence="3">
    <location>
        <begin position="190"/>
        <end position="327"/>
    </location>
</feature>
<evidence type="ECO:0000256" key="2">
    <source>
        <dbReference type="ARBA" id="ARBA00023150"/>
    </source>
</evidence>
<dbReference type="SUPFAM" id="SSF63882">
    <property type="entry name" value="MoeA N-terminal region -like"/>
    <property type="match status" value="1"/>
</dbReference>
<dbReference type="GO" id="GO:0006777">
    <property type="term" value="P:Mo-molybdopterin cofactor biosynthetic process"/>
    <property type="evidence" value="ECO:0007669"/>
    <property type="project" value="UniProtKB-KW"/>
</dbReference>
<dbReference type="Gene3D" id="2.40.340.10">
    <property type="entry name" value="MoeA, C-terminal, domain IV"/>
    <property type="match status" value="1"/>
</dbReference>
<dbReference type="SUPFAM" id="SSF63867">
    <property type="entry name" value="MoeA C-terminal domain-like"/>
    <property type="match status" value="1"/>
</dbReference>
<dbReference type="InterPro" id="IPR005111">
    <property type="entry name" value="MoeA_C_domain_IV"/>
</dbReference>
<comment type="pathway">
    <text evidence="1">Cofactor biosynthesis; molybdopterin biosynthesis.</text>
</comment>
<dbReference type="Pfam" id="PF03453">
    <property type="entry name" value="MoeA_N"/>
    <property type="match status" value="1"/>
</dbReference>
<dbReference type="KEGG" id="pfm:Pyrfu_1483"/>
<organism evidence="4 5">
    <name type="scientific">Pyrolobus fumarii (strain DSM 11204 / 1A)</name>
    <dbReference type="NCBI Taxonomy" id="694429"/>
    <lineage>
        <taxon>Archaea</taxon>
        <taxon>Thermoproteota</taxon>
        <taxon>Thermoprotei</taxon>
        <taxon>Desulfurococcales</taxon>
        <taxon>Pyrodictiaceae</taxon>
        <taxon>Pyrolobus</taxon>
    </lineage>
</organism>
<gene>
    <name evidence="4" type="ordered locus">Pyrfu_1483</name>
</gene>
<evidence type="ECO:0000259" key="3">
    <source>
        <dbReference type="SMART" id="SM00852"/>
    </source>
</evidence>
<name>G0EHI8_PYRF1</name>
<evidence type="ECO:0000256" key="1">
    <source>
        <dbReference type="ARBA" id="ARBA00005046"/>
    </source>
</evidence>
<dbReference type="HOGENOM" id="CLU_010186_7_2_2"/>
<dbReference type="STRING" id="694429.Pyrfu_1483"/>
<dbReference type="InterPro" id="IPR036688">
    <property type="entry name" value="MoeA_C_domain_IV_sf"/>
</dbReference>
<protein>
    <submittedName>
        <fullName evidence="4">Molybdenum cofactor synthesis domain protein</fullName>
    </submittedName>
</protein>
<dbReference type="Proteomes" id="UP000001037">
    <property type="component" value="Chromosome"/>
</dbReference>
<dbReference type="InterPro" id="IPR001453">
    <property type="entry name" value="MoaB/Mog_dom"/>
</dbReference>
<dbReference type="Gene3D" id="3.90.105.10">
    <property type="entry name" value="Molybdopterin biosynthesis moea protein, domain 2"/>
    <property type="match status" value="1"/>
</dbReference>
<dbReference type="SUPFAM" id="SSF53218">
    <property type="entry name" value="Molybdenum cofactor biosynthesis proteins"/>
    <property type="match status" value="1"/>
</dbReference>
<dbReference type="NCBIfam" id="TIGR00177">
    <property type="entry name" value="molyb_syn"/>
    <property type="match status" value="1"/>
</dbReference>
<evidence type="ECO:0000313" key="4">
    <source>
        <dbReference type="EMBL" id="AEM39341.1"/>
    </source>
</evidence>
<dbReference type="Pfam" id="PF03454">
    <property type="entry name" value="MoeA_C"/>
    <property type="match status" value="1"/>
</dbReference>
<dbReference type="GeneID" id="11138670"/>
<dbReference type="InterPro" id="IPR036425">
    <property type="entry name" value="MoaB/Mog-like_dom_sf"/>
</dbReference>
<dbReference type="OrthoDB" id="31371at2157"/>
<proteinExistence type="predicted"/>
<dbReference type="GO" id="GO:0061599">
    <property type="term" value="F:molybdopterin molybdotransferase activity"/>
    <property type="evidence" value="ECO:0007669"/>
    <property type="project" value="TreeGrafter"/>
</dbReference>
<dbReference type="InParanoid" id="G0EHI8"/>
<dbReference type="InterPro" id="IPR005110">
    <property type="entry name" value="MoeA_linker/N"/>
</dbReference>
<dbReference type="UniPathway" id="UPA00344"/>
<dbReference type="InterPro" id="IPR008284">
    <property type="entry name" value="MoCF_biosynth_CS"/>
</dbReference>
<keyword evidence="2" id="KW-0501">Molybdenum cofactor biosynthesis</keyword>
<dbReference type="InterPro" id="IPR036135">
    <property type="entry name" value="MoeA_linker/N_sf"/>
</dbReference>
<dbReference type="AlphaFoldDB" id="G0EHI8"/>